<dbReference type="OMA" id="VTSKPFM"/>
<dbReference type="InterPro" id="IPR014001">
    <property type="entry name" value="Helicase_ATP-bd"/>
</dbReference>
<evidence type="ECO:0000256" key="6">
    <source>
        <dbReference type="ARBA" id="ARBA00022840"/>
    </source>
</evidence>
<dbReference type="InterPro" id="IPR002464">
    <property type="entry name" value="DNA/RNA_helicase_DEAH_CS"/>
</dbReference>
<keyword evidence="6" id="KW-0067">ATP-binding</keyword>
<dbReference type="Pfam" id="PF04408">
    <property type="entry name" value="WHD_HA2"/>
    <property type="match status" value="1"/>
</dbReference>
<accession>A0A168RSC6</accession>
<dbReference type="FunFam" id="3.40.50.300:FF:000615">
    <property type="entry name" value="pre-mRNA-splicing factor ATP-dependent RNA helicase DEAH7"/>
    <property type="match status" value="1"/>
</dbReference>
<dbReference type="SUPFAM" id="SSF52540">
    <property type="entry name" value="P-loop containing nucleoside triphosphate hydrolases"/>
    <property type="match status" value="1"/>
</dbReference>
<protein>
    <recommendedName>
        <fullName evidence="1">RNA helicase</fullName>
        <ecNumber evidence="1">3.6.4.13</ecNumber>
    </recommendedName>
</protein>
<keyword evidence="5" id="KW-0347">Helicase</keyword>
<dbReference type="EC" id="3.6.4.13" evidence="1"/>
<evidence type="ECO:0000256" key="7">
    <source>
        <dbReference type="ARBA" id="ARBA00047984"/>
    </source>
</evidence>
<dbReference type="InParanoid" id="A0A168RSC6"/>
<dbReference type="GO" id="GO:0003723">
    <property type="term" value="F:RNA binding"/>
    <property type="evidence" value="ECO:0007669"/>
    <property type="project" value="TreeGrafter"/>
</dbReference>
<keyword evidence="4" id="KW-0378">Hydrolase</keyword>
<dbReference type="PROSITE" id="PS51194">
    <property type="entry name" value="HELICASE_CTER"/>
    <property type="match status" value="1"/>
</dbReference>
<feature type="domain" description="Helicase ATP-binding" evidence="9">
    <location>
        <begin position="22"/>
        <end position="186"/>
    </location>
</feature>
<sequence>MFDSIQQQRQSLPTFEYKEDLIDAIREHSILVIIGETGSGKTTQIPQYILEGLDVKRVGVTQPRRIAAITGMYFAKRVSEEQDVKLGTKVGYTIRFDDCTNDDTQLKYMTDGVLLREATLDPMLMQYSVVIIDEAHERTLETDVLLGLLKQTHRLRPDLKILIMSATLQVEKFSDFFYGCPLFVIPGRTFPVQTIYVPDAKKISALQSSFVDLAVDTTWHIHTMQHEDADDNDGEGGILVFLTGQHDIERACKMLKDMDGSSLSKKINVRRPLPRLEIYPLYASLETWDQKAVFAPSPRGTRKVVFATNVAQTSVTIPGIRYVVDAGFVKEKSHDTTTGMDALLVTEISQATAIQRAGRAGRTGPGKVFRLYKEECFEAMRENSIPEIQRSSLLSTVLGLKKRGIIDVLHFPFLDPPDSTLVKTALKHLYLLGAIDDVGQLTALGDQMSGFPLSPFLSRVLVSSALSFDCSYEVVTIASLLAGEMDLFKTPSLRDRKGKRLTKEELDLARVDAEECKLRFAHHSGDHLTYLNVWNAWRRYRKDRSKQRQWCHDNYIHGKVLETALRVREQLMQVMDKLDLPLTHAPRVKRQQKKRRKRNETNVTDEDDDKDDYDVDAVPILKSFLTGYFSNIANKSPHRHVFSHYSPDKHLLKDDDSAASVDQRYDGSGTSNDHTTGSLVALHLHPLCSFSDMLDQHKIRYRELDWVMYMHVTYTNKAVMSGVSKIIWDWVKASDGLTRLQRLPKTRLNGEDRPDVEEMETEQVLANDDQENLRLQEQEAVAAENQKRRAEEIEQIRQRALSRRRLQ</sequence>
<evidence type="ECO:0000256" key="4">
    <source>
        <dbReference type="ARBA" id="ARBA00022801"/>
    </source>
</evidence>
<evidence type="ECO:0000259" key="9">
    <source>
        <dbReference type="PROSITE" id="PS51192"/>
    </source>
</evidence>
<keyword evidence="3" id="KW-0547">Nucleotide-binding</keyword>
<name>A0A168RSC6_ABSGL</name>
<dbReference type="OrthoDB" id="10253254at2759"/>
<dbReference type="Pfam" id="PF21010">
    <property type="entry name" value="HA2_C"/>
    <property type="match status" value="1"/>
</dbReference>
<dbReference type="Gene3D" id="1.20.120.1080">
    <property type="match status" value="1"/>
</dbReference>
<dbReference type="GO" id="GO:0071013">
    <property type="term" value="C:catalytic step 2 spliceosome"/>
    <property type="evidence" value="ECO:0007669"/>
    <property type="project" value="TreeGrafter"/>
</dbReference>
<evidence type="ECO:0000256" key="1">
    <source>
        <dbReference type="ARBA" id="ARBA00012552"/>
    </source>
</evidence>
<feature type="compositionally biased region" description="Basic residues" evidence="8">
    <location>
        <begin position="586"/>
        <end position="598"/>
    </location>
</feature>
<dbReference type="Proteomes" id="UP000078561">
    <property type="component" value="Unassembled WGS sequence"/>
</dbReference>
<dbReference type="InterPro" id="IPR001650">
    <property type="entry name" value="Helicase_C-like"/>
</dbReference>
<evidence type="ECO:0000256" key="3">
    <source>
        <dbReference type="ARBA" id="ARBA00022741"/>
    </source>
</evidence>
<dbReference type="Pfam" id="PF00270">
    <property type="entry name" value="DEAD"/>
    <property type="match status" value="1"/>
</dbReference>
<dbReference type="InterPro" id="IPR048333">
    <property type="entry name" value="HA2_WH"/>
</dbReference>
<dbReference type="Pfam" id="PF00271">
    <property type="entry name" value="Helicase_C"/>
    <property type="match status" value="1"/>
</dbReference>
<feature type="region of interest" description="Disordered" evidence="8">
    <location>
        <begin position="748"/>
        <end position="772"/>
    </location>
</feature>
<feature type="domain" description="Helicase C-terminal" evidence="10">
    <location>
        <begin position="216"/>
        <end position="404"/>
    </location>
</feature>
<dbReference type="CDD" id="cd18791">
    <property type="entry name" value="SF2_C_RHA"/>
    <property type="match status" value="1"/>
</dbReference>
<dbReference type="SMART" id="SM00487">
    <property type="entry name" value="DEXDc"/>
    <property type="match status" value="1"/>
</dbReference>
<proteinExistence type="predicted"/>
<dbReference type="STRING" id="4829.A0A168RSC6"/>
<dbReference type="PROSITE" id="PS00690">
    <property type="entry name" value="DEAH_ATP_HELICASE"/>
    <property type="match status" value="1"/>
</dbReference>
<evidence type="ECO:0000313" key="12">
    <source>
        <dbReference type="Proteomes" id="UP000078561"/>
    </source>
</evidence>
<gene>
    <name evidence="11" type="primary">ABSGL_12966.1 scaffold 13554</name>
</gene>
<dbReference type="AlphaFoldDB" id="A0A168RSC6"/>
<dbReference type="PANTHER" id="PTHR18934">
    <property type="entry name" value="ATP-DEPENDENT RNA HELICASE"/>
    <property type="match status" value="1"/>
</dbReference>
<dbReference type="InterPro" id="IPR011545">
    <property type="entry name" value="DEAD/DEAH_box_helicase_dom"/>
</dbReference>
<evidence type="ECO:0000256" key="2">
    <source>
        <dbReference type="ARBA" id="ARBA00022664"/>
    </source>
</evidence>
<dbReference type="PANTHER" id="PTHR18934:SF85">
    <property type="entry name" value="ATP-DEPENDENT RNA HELICASE DHX8"/>
    <property type="match status" value="1"/>
</dbReference>
<dbReference type="InterPro" id="IPR027417">
    <property type="entry name" value="P-loop_NTPase"/>
</dbReference>
<dbReference type="PROSITE" id="PS51192">
    <property type="entry name" value="HELICASE_ATP_BIND_1"/>
    <property type="match status" value="1"/>
</dbReference>
<evidence type="ECO:0000256" key="5">
    <source>
        <dbReference type="ARBA" id="ARBA00022806"/>
    </source>
</evidence>
<dbReference type="SMART" id="SM00847">
    <property type="entry name" value="HA2"/>
    <property type="match status" value="1"/>
</dbReference>
<organism evidence="11">
    <name type="scientific">Absidia glauca</name>
    <name type="common">Pin mould</name>
    <dbReference type="NCBI Taxonomy" id="4829"/>
    <lineage>
        <taxon>Eukaryota</taxon>
        <taxon>Fungi</taxon>
        <taxon>Fungi incertae sedis</taxon>
        <taxon>Mucoromycota</taxon>
        <taxon>Mucoromycotina</taxon>
        <taxon>Mucoromycetes</taxon>
        <taxon>Mucorales</taxon>
        <taxon>Cunninghamellaceae</taxon>
        <taxon>Absidia</taxon>
    </lineage>
</organism>
<keyword evidence="2" id="KW-0507">mRNA processing</keyword>
<keyword evidence="12" id="KW-1185">Reference proteome</keyword>
<dbReference type="EMBL" id="LT554740">
    <property type="protein sequence ID" value="SAM07325.1"/>
    <property type="molecule type" value="Genomic_DNA"/>
</dbReference>
<dbReference type="InterPro" id="IPR007502">
    <property type="entry name" value="Helicase-assoc_dom"/>
</dbReference>
<dbReference type="GO" id="GO:0005524">
    <property type="term" value="F:ATP binding"/>
    <property type="evidence" value="ECO:0007669"/>
    <property type="project" value="UniProtKB-KW"/>
</dbReference>
<dbReference type="GO" id="GO:0016787">
    <property type="term" value="F:hydrolase activity"/>
    <property type="evidence" value="ECO:0007669"/>
    <property type="project" value="UniProtKB-KW"/>
</dbReference>
<dbReference type="SMART" id="SM00490">
    <property type="entry name" value="HELICc"/>
    <property type="match status" value="1"/>
</dbReference>
<evidence type="ECO:0000259" key="10">
    <source>
        <dbReference type="PROSITE" id="PS51194"/>
    </source>
</evidence>
<evidence type="ECO:0000313" key="11">
    <source>
        <dbReference type="EMBL" id="SAM07325.1"/>
    </source>
</evidence>
<comment type="catalytic activity">
    <reaction evidence="7">
        <text>ATP + H2O = ADP + phosphate + H(+)</text>
        <dbReference type="Rhea" id="RHEA:13065"/>
        <dbReference type="ChEBI" id="CHEBI:15377"/>
        <dbReference type="ChEBI" id="CHEBI:15378"/>
        <dbReference type="ChEBI" id="CHEBI:30616"/>
        <dbReference type="ChEBI" id="CHEBI:43474"/>
        <dbReference type="ChEBI" id="CHEBI:456216"/>
        <dbReference type="EC" id="3.6.4.13"/>
    </reaction>
</comment>
<evidence type="ECO:0000256" key="8">
    <source>
        <dbReference type="SAM" id="MobiDB-lite"/>
    </source>
</evidence>
<dbReference type="GO" id="GO:0000390">
    <property type="term" value="P:spliceosomal complex disassembly"/>
    <property type="evidence" value="ECO:0007669"/>
    <property type="project" value="TreeGrafter"/>
</dbReference>
<dbReference type="GO" id="GO:0003724">
    <property type="term" value="F:RNA helicase activity"/>
    <property type="evidence" value="ECO:0007669"/>
    <property type="project" value="UniProtKB-EC"/>
</dbReference>
<reference evidence="11" key="1">
    <citation type="submission" date="2016-04" db="EMBL/GenBank/DDBJ databases">
        <authorList>
            <person name="Evans L.H."/>
            <person name="Alamgir A."/>
            <person name="Owens N."/>
            <person name="Weber N.D."/>
            <person name="Virtaneva K."/>
            <person name="Barbian K."/>
            <person name="Babar A."/>
            <person name="Rosenke K."/>
        </authorList>
    </citation>
    <scope>NUCLEOTIDE SEQUENCE [LARGE SCALE GENOMIC DNA]</scope>
    <source>
        <strain evidence="11">CBS 101.48</strain>
    </source>
</reference>
<dbReference type="Gene3D" id="3.40.50.300">
    <property type="entry name" value="P-loop containing nucleotide triphosphate hydrolases"/>
    <property type="match status" value="2"/>
</dbReference>
<feature type="region of interest" description="Disordered" evidence="8">
    <location>
        <begin position="583"/>
        <end position="610"/>
    </location>
</feature>